<dbReference type="InterPro" id="IPR007627">
    <property type="entry name" value="RNA_pol_sigma70_r2"/>
</dbReference>
<keyword evidence="4 6" id="KW-0238">DNA-binding</keyword>
<comment type="similarity">
    <text evidence="1 6">Belongs to the sigma-70 factor family. ECF subfamily.</text>
</comment>
<evidence type="ECO:0000256" key="1">
    <source>
        <dbReference type="ARBA" id="ARBA00010641"/>
    </source>
</evidence>
<dbReference type="GO" id="GO:0006352">
    <property type="term" value="P:DNA-templated transcription initiation"/>
    <property type="evidence" value="ECO:0007669"/>
    <property type="project" value="InterPro"/>
</dbReference>
<proteinExistence type="inferred from homology"/>
<dbReference type="SUPFAM" id="SSF88946">
    <property type="entry name" value="Sigma2 domain of RNA polymerase sigma factors"/>
    <property type="match status" value="1"/>
</dbReference>
<comment type="caution">
    <text evidence="9">The sequence shown here is derived from an EMBL/GenBank/DDBJ whole genome shotgun (WGS) entry which is preliminary data.</text>
</comment>
<evidence type="ECO:0000256" key="5">
    <source>
        <dbReference type="ARBA" id="ARBA00023163"/>
    </source>
</evidence>
<evidence type="ECO:0000259" key="7">
    <source>
        <dbReference type="Pfam" id="PF04542"/>
    </source>
</evidence>
<dbReference type="Pfam" id="PF08281">
    <property type="entry name" value="Sigma70_r4_2"/>
    <property type="match status" value="1"/>
</dbReference>
<keyword evidence="10" id="KW-1185">Reference proteome</keyword>
<evidence type="ECO:0000313" key="10">
    <source>
        <dbReference type="Proteomes" id="UP000051888"/>
    </source>
</evidence>
<protein>
    <recommendedName>
        <fullName evidence="6">RNA polymerase sigma factor</fullName>
    </recommendedName>
</protein>
<dbReference type="PANTHER" id="PTHR43133:SF60">
    <property type="entry name" value="RNA POLYMERASE SIGMA FACTOR SIGV"/>
    <property type="match status" value="1"/>
</dbReference>
<keyword evidence="5 6" id="KW-0804">Transcription</keyword>
<keyword evidence="3 6" id="KW-0731">Sigma factor</keyword>
<evidence type="ECO:0000313" key="9">
    <source>
        <dbReference type="EMBL" id="KQL50712.1"/>
    </source>
</evidence>
<dbReference type="GO" id="GO:0003677">
    <property type="term" value="F:DNA binding"/>
    <property type="evidence" value="ECO:0007669"/>
    <property type="project" value="UniProtKB-KW"/>
</dbReference>
<dbReference type="Pfam" id="PF04542">
    <property type="entry name" value="Sigma70_r2"/>
    <property type="match status" value="1"/>
</dbReference>
<dbReference type="GO" id="GO:0016987">
    <property type="term" value="F:sigma factor activity"/>
    <property type="evidence" value="ECO:0007669"/>
    <property type="project" value="UniProtKB-KW"/>
</dbReference>
<organism evidence="9 10">
    <name type="scientific">Heyndrickxia shackletonii</name>
    <dbReference type="NCBI Taxonomy" id="157838"/>
    <lineage>
        <taxon>Bacteria</taxon>
        <taxon>Bacillati</taxon>
        <taxon>Bacillota</taxon>
        <taxon>Bacilli</taxon>
        <taxon>Bacillales</taxon>
        <taxon>Bacillaceae</taxon>
        <taxon>Heyndrickxia</taxon>
    </lineage>
</organism>
<gene>
    <name evidence="9" type="ORF">AN964_24095</name>
</gene>
<dbReference type="STRING" id="157838.AN964_24095"/>
<dbReference type="PATRIC" id="fig|157838.3.peg.5303"/>
<keyword evidence="2 6" id="KW-0805">Transcription regulation</keyword>
<accession>A0A0Q3T9I6</accession>
<dbReference type="Proteomes" id="UP000051888">
    <property type="component" value="Unassembled WGS sequence"/>
</dbReference>
<sequence>MDSKKIISDWFHQYSDDIYQFFLYRIRPSDVEDLVQEVFIRAIKGLQSFQGNSSPKTWLFSIARNVAIDEIRKRKRNKWREPLANQVNIEPIDHLTPDFFLELNEGNKLLYKSIQSLKENYRDILILRGINELTTEEAAVILNWSDNKVRSTYHRAKKALQRQLGGTDR</sequence>
<name>A0A0Q3T9I6_9BACI</name>
<dbReference type="InterPro" id="IPR013324">
    <property type="entry name" value="RNA_pol_sigma_r3/r4-like"/>
</dbReference>
<dbReference type="InterPro" id="IPR014284">
    <property type="entry name" value="RNA_pol_sigma-70_dom"/>
</dbReference>
<evidence type="ECO:0000256" key="4">
    <source>
        <dbReference type="ARBA" id="ARBA00023125"/>
    </source>
</evidence>
<dbReference type="EMBL" id="LJJC01000015">
    <property type="protein sequence ID" value="KQL50712.1"/>
    <property type="molecule type" value="Genomic_DNA"/>
</dbReference>
<dbReference type="NCBIfam" id="TIGR02937">
    <property type="entry name" value="sigma70-ECF"/>
    <property type="match status" value="1"/>
</dbReference>
<evidence type="ECO:0000256" key="2">
    <source>
        <dbReference type="ARBA" id="ARBA00023015"/>
    </source>
</evidence>
<dbReference type="Gene3D" id="1.10.1740.10">
    <property type="match status" value="1"/>
</dbReference>
<dbReference type="RefSeq" id="WP_055742318.1">
    <property type="nucleotide sequence ID" value="NZ_JAAIWL010000002.1"/>
</dbReference>
<dbReference type="SUPFAM" id="SSF88659">
    <property type="entry name" value="Sigma3 and sigma4 domains of RNA polymerase sigma factors"/>
    <property type="match status" value="1"/>
</dbReference>
<dbReference type="InterPro" id="IPR013325">
    <property type="entry name" value="RNA_pol_sigma_r2"/>
</dbReference>
<reference evidence="9 10" key="1">
    <citation type="submission" date="2015-09" db="EMBL/GenBank/DDBJ databases">
        <title>Genome sequencing project for genomic taxonomy and phylogenomics of Bacillus-like bacteria.</title>
        <authorList>
            <person name="Liu B."/>
            <person name="Wang J."/>
            <person name="Zhu Y."/>
            <person name="Liu G."/>
            <person name="Chen Q."/>
            <person name="Chen Z."/>
            <person name="Lan J."/>
            <person name="Che J."/>
            <person name="Ge C."/>
            <person name="Shi H."/>
            <person name="Pan Z."/>
            <person name="Liu X."/>
        </authorList>
    </citation>
    <scope>NUCLEOTIDE SEQUENCE [LARGE SCALE GENOMIC DNA]</scope>
    <source>
        <strain evidence="9 10">LMG 18435</strain>
    </source>
</reference>
<dbReference type="InterPro" id="IPR000838">
    <property type="entry name" value="RNA_pol_sigma70_ECF_CS"/>
</dbReference>
<dbReference type="InterPro" id="IPR039425">
    <property type="entry name" value="RNA_pol_sigma-70-like"/>
</dbReference>
<dbReference type="GO" id="GO:0006950">
    <property type="term" value="P:response to stress"/>
    <property type="evidence" value="ECO:0007669"/>
    <property type="project" value="UniProtKB-ARBA"/>
</dbReference>
<evidence type="ECO:0000259" key="8">
    <source>
        <dbReference type="Pfam" id="PF08281"/>
    </source>
</evidence>
<dbReference type="AlphaFoldDB" id="A0A0Q3T9I6"/>
<feature type="domain" description="RNA polymerase sigma-70 region 2" evidence="7">
    <location>
        <begin position="11"/>
        <end position="76"/>
    </location>
</feature>
<dbReference type="PROSITE" id="PS01063">
    <property type="entry name" value="SIGMA70_ECF"/>
    <property type="match status" value="1"/>
</dbReference>
<dbReference type="CDD" id="cd06171">
    <property type="entry name" value="Sigma70_r4"/>
    <property type="match status" value="1"/>
</dbReference>
<evidence type="ECO:0000256" key="6">
    <source>
        <dbReference type="RuleBase" id="RU000716"/>
    </source>
</evidence>
<dbReference type="PANTHER" id="PTHR43133">
    <property type="entry name" value="RNA POLYMERASE ECF-TYPE SIGMA FACTO"/>
    <property type="match status" value="1"/>
</dbReference>
<evidence type="ECO:0000256" key="3">
    <source>
        <dbReference type="ARBA" id="ARBA00023082"/>
    </source>
</evidence>
<dbReference type="Gene3D" id="1.10.10.10">
    <property type="entry name" value="Winged helix-like DNA-binding domain superfamily/Winged helix DNA-binding domain"/>
    <property type="match status" value="1"/>
</dbReference>
<dbReference type="InterPro" id="IPR013249">
    <property type="entry name" value="RNA_pol_sigma70_r4_t2"/>
</dbReference>
<dbReference type="OrthoDB" id="2470088at2"/>
<feature type="domain" description="RNA polymerase sigma factor 70 region 4 type 2" evidence="8">
    <location>
        <begin position="109"/>
        <end position="160"/>
    </location>
</feature>
<dbReference type="InterPro" id="IPR036388">
    <property type="entry name" value="WH-like_DNA-bd_sf"/>
</dbReference>